<gene>
    <name evidence="2" type="ORF">PHYSODRAFT_323152</name>
</gene>
<evidence type="ECO:0000313" key="2">
    <source>
        <dbReference type="EMBL" id="EGZ29657.1"/>
    </source>
</evidence>
<organism evidence="2 3">
    <name type="scientific">Phytophthora sojae (strain P6497)</name>
    <name type="common">Soybean stem and root rot agent</name>
    <name type="synonym">Phytophthora megasperma f. sp. glycines</name>
    <dbReference type="NCBI Taxonomy" id="1094619"/>
    <lineage>
        <taxon>Eukaryota</taxon>
        <taxon>Sar</taxon>
        <taxon>Stramenopiles</taxon>
        <taxon>Oomycota</taxon>
        <taxon>Peronosporomycetes</taxon>
        <taxon>Peronosporales</taxon>
        <taxon>Peronosporaceae</taxon>
        <taxon>Phytophthora</taxon>
    </lineage>
</organism>
<keyword evidence="3" id="KW-1185">Reference proteome</keyword>
<dbReference type="AlphaFoldDB" id="G4YHT0"/>
<dbReference type="Gene3D" id="2.60.120.620">
    <property type="entry name" value="q2cbj1_9rhob like domain"/>
    <property type="match status" value="1"/>
</dbReference>
<evidence type="ECO:0000313" key="3">
    <source>
        <dbReference type="Proteomes" id="UP000002640"/>
    </source>
</evidence>
<evidence type="ECO:0000256" key="1">
    <source>
        <dbReference type="SAM" id="SignalP"/>
    </source>
</evidence>
<dbReference type="EMBL" id="JH159151">
    <property type="protein sequence ID" value="EGZ29657.1"/>
    <property type="molecule type" value="Genomic_DNA"/>
</dbReference>
<accession>G4YHT0</accession>
<dbReference type="OMA" id="YEPLTIG"/>
<dbReference type="KEGG" id="psoj:PHYSODRAFT_323152"/>
<dbReference type="GeneID" id="20644910"/>
<feature type="chain" id="PRO_5003471188" description="Fe2OG dioxygenase domain-containing protein" evidence="1">
    <location>
        <begin position="18"/>
        <end position="762"/>
    </location>
</feature>
<protein>
    <recommendedName>
        <fullName evidence="4">Fe2OG dioxygenase domain-containing protein</fullName>
    </recommendedName>
</protein>
<evidence type="ECO:0008006" key="4">
    <source>
        <dbReference type="Google" id="ProtNLM"/>
    </source>
</evidence>
<dbReference type="PANTHER" id="PTHR33099">
    <property type="entry name" value="FE2OG DIOXYGENASE DOMAIN-CONTAINING PROTEIN"/>
    <property type="match status" value="1"/>
</dbReference>
<feature type="signal peptide" evidence="1">
    <location>
        <begin position="1"/>
        <end position="17"/>
    </location>
</feature>
<sequence length="762" mass="85234">MDLRMPLGLDLLTVCMAAVPEERELEKDFENGKWPFGGTGGPEGVPTPAGAKCVEISDLLARTDGQAGEYSFGGPADSLPAAPGLHVDSVGAVPVPLSDDVAARLIAKCEKSPFGHNMDTKMDDEVRNSWQIGPDKVQLKNPKWSVGMSDMMLEISERLGYKDIKLGCSLYKLLVYGEGSHFLKHQDTEKQDGMIATLVVQPPIRYRHDFGKADGTAAYLPHYAVHYADAEHALEKVTSGFRLALVYSICLPPKKRHLERATNKPLGEDLASVISSMGPDDKSFVLLLSHEYTQKSALDFGARVLKGVDRVRFGALEEANGIVAEDKKLVFFLAELTHKVSYAKSTQKLGWMEYARKQCTNWYTTDGENIGEVKKMNVAFNFLNPTHQSNSELWMPHGTKKDKRYTGNEGPTASTKYSRFAVVAWPVARHLENAVKFLPMDIAKKYRDELPKWEFSKFCLVFFESLLKVGNSALVKSFLTDLCPCLGGVEDNDTLISSIVAPLHAYDWNDIGSEFQTSLGETAVSDYEPLTIGCSIVELTLRVVDSLEDGAAQQALLKMALEKAMERKDEKFCSSEVAGLLWKWAMKCADKTTFDALKNKLKQADASTLQPTIETLLNTLVTGDRAGEMSSLLQTARSSRIKWLKEQIQELSKPFTWEMPDAKLYSNRDVETFLRGPEESMTVEFDTIEDARDYAEAWENRMNNSSFKTEAASSGENAFITITKTREWFDDRQKTLEQYKEELTRMVQQFGERGDDGDERME</sequence>
<dbReference type="PANTHER" id="PTHR33099:SF7">
    <property type="entry name" value="MYND-TYPE DOMAIN-CONTAINING PROTEIN"/>
    <property type="match status" value="1"/>
</dbReference>
<reference evidence="2 3" key="1">
    <citation type="journal article" date="2006" name="Science">
        <title>Phytophthora genome sequences uncover evolutionary origins and mechanisms of pathogenesis.</title>
        <authorList>
            <person name="Tyler B.M."/>
            <person name="Tripathy S."/>
            <person name="Zhang X."/>
            <person name="Dehal P."/>
            <person name="Jiang R.H."/>
            <person name="Aerts A."/>
            <person name="Arredondo F.D."/>
            <person name="Baxter L."/>
            <person name="Bensasson D."/>
            <person name="Beynon J.L."/>
            <person name="Chapman J."/>
            <person name="Damasceno C.M."/>
            <person name="Dorrance A.E."/>
            <person name="Dou D."/>
            <person name="Dickerman A.W."/>
            <person name="Dubchak I.L."/>
            <person name="Garbelotto M."/>
            <person name="Gijzen M."/>
            <person name="Gordon S.G."/>
            <person name="Govers F."/>
            <person name="Grunwald N.J."/>
            <person name="Huang W."/>
            <person name="Ivors K.L."/>
            <person name="Jones R.W."/>
            <person name="Kamoun S."/>
            <person name="Krampis K."/>
            <person name="Lamour K.H."/>
            <person name="Lee M.K."/>
            <person name="McDonald W.H."/>
            <person name="Medina M."/>
            <person name="Meijer H.J."/>
            <person name="Nordberg E.K."/>
            <person name="Maclean D.J."/>
            <person name="Ospina-Giraldo M.D."/>
            <person name="Morris P.F."/>
            <person name="Phuntumart V."/>
            <person name="Putnam N.H."/>
            <person name="Rash S."/>
            <person name="Rose J.K."/>
            <person name="Sakihama Y."/>
            <person name="Salamov A.A."/>
            <person name="Savidor A."/>
            <person name="Scheuring C.F."/>
            <person name="Smith B.M."/>
            <person name="Sobral B.W."/>
            <person name="Terry A."/>
            <person name="Torto-Alalibo T.A."/>
            <person name="Win J."/>
            <person name="Xu Z."/>
            <person name="Zhang H."/>
            <person name="Grigoriev I.V."/>
            <person name="Rokhsar D.S."/>
            <person name="Boore J.L."/>
        </authorList>
    </citation>
    <scope>NUCLEOTIDE SEQUENCE [LARGE SCALE GENOMIC DNA]</scope>
    <source>
        <strain evidence="2 3">P6497</strain>
    </source>
</reference>
<dbReference type="Proteomes" id="UP000002640">
    <property type="component" value="Unassembled WGS sequence"/>
</dbReference>
<proteinExistence type="predicted"/>
<name>G4YHT0_PHYSP</name>
<dbReference type="RefSeq" id="XP_009516932.1">
    <property type="nucleotide sequence ID" value="XM_009518637.1"/>
</dbReference>
<keyword evidence="1" id="KW-0732">Signal</keyword>
<dbReference type="InParanoid" id="G4YHT0"/>